<dbReference type="AlphaFoldDB" id="A0A0S4II95"/>
<dbReference type="EMBL" id="CYKH01000104">
    <property type="protein sequence ID" value="CUE71246.1"/>
    <property type="molecule type" value="Genomic_DNA"/>
</dbReference>
<proteinExistence type="predicted"/>
<dbReference type="SUPFAM" id="SSF81296">
    <property type="entry name" value="E set domains"/>
    <property type="match status" value="1"/>
</dbReference>
<dbReference type="Pfam" id="PF12799">
    <property type="entry name" value="LRR_4"/>
    <property type="match status" value="2"/>
</dbReference>
<protein>
    <submittedName>
        <fullName evidence="5">Leucine-rich repeat protein, putative</fullName>
    </submittedName>
</protein>
<keyword evidence="6" id="KW-1185">Reference proteome</keyword>
<dbReference type="PANTHER" id="PTHR31149">
    <property type="entry name" value="EXPRESSED PROTEIN"/>
    <property type="match status" value="1"/>
</dbReference>
<reference evidence="6" key="1">
    <citation type="submission" date="2015-09" db="EMBL/GenBank/DDBJ databases">
        <authorList>
            <consortium name="Pathogen Informatics"/>
        </authorList>
    </citation>
    <scope>NUCLEOTIDE SEQUENCE [LARGE SCALE GENOMIC DNA]</scope>
    <source>
        <strain evidence="6">Lake Konstanz</strain>
    </source>
</reference>
<dbReference type="Pfam" id="PF23197">
    <property type="entry name" value="IG_AIR9"/>
    <property type="match status" value="4"/>
</dbReference>
<dbReference type="OMA" id="PECESIK"/>
<dbReference type="CDD" id="cd02859">
    <property type="entry name" value="E_set_AMPKbeta_like_N"/>
    <property type="match status" value="1"/>
</dbReference>
<keyword evidence="2" id="KW-0677">Repeat</keyword>
<dbReference type="OrthoDB" id="275495at2759"/>
<name>A0A0S4II95_BODSA</name>
<keyword evidence="1" id="KW-0433">Leucine-rich repeat</keyword>
<dbReference type="PROSITE" id="PS51450">
    <property type="entry name" value="LRR"/>
    <property type="match status" value="3"/>
</dbReference>
<evidence type="ECO:0000313" key="6">
    <source>
        <dbReference type="Proteomes" id="UP000051952"/>
    </source>
</evidence>
<evidence type="ECO:0000259" key="4">
    <source>
        <dbReference type="Pfam" id="PF23197"/>
    </source>
</evidence>
<gene>
    <name evidence="5" type="ORF">BSAL_52960</name>
</gene>
<dbReference type="Gene3D" id="3.80.10.10">
    <property type="entry name" value="Ribonuclease Inhibitor"/>
    <property type="match status" value="2"/>
</dbReference>
<feature type="domain" description="AIR9-like A9" evidence="4">
    <location>
        <begin position="644"/>
        <end position="727"/>
    </location>
</feature>
<dbReference type="InterPro" id="IPR032640">
    <property type="entry name" value="AMPK1_CBM"/>
</dbReference>
<evidence type="ECO:0000259" key="3">
    <source>
        <dbReference type="Pfam" id="PF16561"/>
    </source>
</evidence>
<dbReference type="Gene3D" id="2.60.40.10">
    <property type="entry name" value="Immunoglobulins"/>
    <property type="match status" value="1"/>
</dbReference>
<feature type="domain" description="AIR9-like A9" evidence="4">
    <location>
        <begin position="739"/>
        <end position="823"/>
    </location>
</feature>
<dbReference type="SMART" id="SM00365">
    <property type="entry name" value="LRR_SD22"/>
    <property type="match status" value="4"/>
</dbReference>
<organism evidence="5 6">
    <name type="scientific">Bodo saltans</name>
    <name type="common">Flagellated protozoan</name>
    <dbReference type="NCBI Taxonomy" id="75058"/>
    <lineage>
        <taxon>Eukaryota</taxon>
        <taxon>Discoba</taxon>
        <taxon>Euglenozoa</taxon>
        <taxon>Kinetoplastea</taxon>
        <taxon>Metakinetoplastina</taxon>
        <taxon>Eubodonida</taxon>
        <taxon>Bodonidae</taxon>
        <taxon>Bodo</taxon>
    </lineage>
</organism>
<dbReference type="InterPro" id="IPR013783">
    <property type="entry name" value="Ig-like_fold"/>
</dbReference>
<evidence type="ECO:0000256" key="1">
    <source>
        <dbReference type="ARBA" id="ARBA00022614"/>
    </source>
</evidence>
<dbReference type="InterPro" id="IPR056284">
    <property type="entry name" value="AIR9-like_A9"/>
</dbReference>
<dbReference type="InterPro" id="IPR001611">
    <property type="entry name" value="Leu-rich_rpt"/>
</dbReference>
<dbReference type="InterPro" id="IPR032675">
    <property type="entry name" value="LRR_dom_sf"/>
</dbReference>
<feature type="domain" description="AIR9-like A9" evidence="4">
    <location>
        <begin position="452"/>
        <end position="537"/>
    </location>
</feature>
<sequence length="842" mass="93250">MSGIIRAHKPTKRREFNSTTPAGVVLNKKDIKSFRPYAMEHKNAEFLYLRENIMDTFDPYIVMENLKVLDLSINQIGGAISFLPQCPFLRHLYLTGNRIDTLNGVAGYNNLETLCLSDNAINSFEGLDALPNLRVLSLNFNNISSFHSFPYLPSLHTLNLVGNPIVDIPSYRSMAVALCAPSLVSIDGVVVEESERAAVQRFVGKIVYCISEGFIVNEEEDVDAAADKFLLEMQRQMQSTKPLQLSSIRLVGADGKAKVPTEGIPVHLDVCLQDIRLFSERIDETFNSKFLFPVQFKVYGNASEAFCVGSMNGWGDPFPLERVQEGNEVAFQTTLYLPAGDHEYRYIVDGEIKVVENPGTSKFGQGTCNIYHVAEAQAPEDDQDTILYIRWMRSDQSNAFVLIDDENSLSYTPSADDINSSLRAEVLAYVKGEFSFLYFDISAPVVAGTPTCTRLVLKGEAAEGELVTVEADYAGGEEGSSKLCWFRVLPDNEEVPLETADPWAGYTLSLEDIGCRIKVMFVPVRSDWVAGNPITQISSVVAAGVPACRSIKIVGQLEEACELTAETIYTGGTEGHSKFQWFRLDDGNHYFPIYGENDRSYKPTLEDVGKQIAVEFTPVSKDGIEGEPCRCLLEQTIDAAPPQIHSITVKGELEEQHVLVAEYEYFGGHSGAHLVQWYRRDSNRRRTAIGRPNSATLTTTVKEVGCVIEVDLTPVRSDGVCGEPVTAGTTDVIRPGHPQVKALQIMGDPSKGNVLEVHVDYFGGEPGEGVVEWSREVPETRHFDVIAKKTKKYVVQHEDMGRMLKVSYTPVRRDGVQGETKTRLIQIPSGEEEIPPSAIPVQ</sequence>
<evidence type="ECO:0000313" key="5">
    <source>
        <dbReference type="EMBL" id="CUE71246.1"/>
    </source>
</evidence>
<dbReference type="Proteomes" id="UP000051952">
    <property type="component" value="Unassembled WGS sequence"/>
</dbReference>
<feature type="domain" description="AMP-activated protein kinase glycogen-binding" evidence="3">
    <location>
        <begin position="293"/>
        <end position="374"/>
    </location>
</feature>
<evidence type="ECO:0000256" key="2">
    <source>
        <dbReference type="ARBA" id="ARBA00022737"/>
    </source>
</evidence>
<dbReference type="Gene3D" id="2.60.40.2700">
    <property type="match status" value="2"/>
</dbReference>
<dbReference type="InterPro" id="IPR025875">
    <property type="entry name" value="Leu-rich_rpt_4"/>
</dbReference>
<dbReference type="Pfam" id="PF16561">
    <property type="entry name" value="AMPK1_CBM"/>
    <property type="match status" value="1"/>
</dbReference>
<dbReference type="InterPro" id="IPR014756">
    <property type="entry name" value="Ig_E-set"/>
</dbReference>
<dbReference type="VEuPathDB" id="TriTrypDB:BSAL_52960"/>
<feature type="domain" description="AIR9-like A9" evidence="4">
    <location>
        <begin position="548"/>
        <end position="631"/>
    </location>
</feature>
<dbReference type="PANTHER" id="PTHR31149:SF11">
    <property type="entry name" value="187-KDA MICROTUBULE-ASSOCIATED PROTEIN AIR9"/>
    <property type="match status" value="1"/>
</dbReference>
<dbReference type="SUPFAM" id="SSF52075">
    <property type="entry name" value="Outer arm dynein light chain 1"/>
    <property type="match status" value="1"/>
</dbReference>
<accession>A0A0S4II95</accession>